<gene>
    <name evidence="1" type="ORF">NTEN_LOCUS3109</name>
</gene>
<dbReference type="Pfam" id="PF14924">
    <property type="entry name" value="MAP10_N"/>
    <property type="match status" value="1"/>
</dbReference>
<proteinExistence type="predicted"/>
<dbReference type="AlphaFoldDB" id="A0A6H5G3J1"/>
<name>A0A6H5G3J1_9HEMI</name>
<evidence type="ECO:0000313" key="1">
    <source>
        <dbReference type="EMBL" id="CAA9996628.1"/>
    </source>
</evidence>
<accession>A0A6H5G3J1</accession>
<dbReference type="OrthoDB" id="6631432at2759"/>
<keyword evidence="2" id="KW-1185">Reference proteome</keyword>
<dbReference type="EMBL" id="CADCXU010004688">
    <property type="protein sequence ID" value="CAA9996628.1"/>
    <property type="molecule type" value="Genomic_DNA"/>
</dbReference>
<evidence type="ECO:0000313" key="2">
    <source>
        <dbReference type="Proteomes" id="UP000479000"/>
    </source>
</evidence>
<protein>
    <submittedName>
        <fullName evidence="1">Uncharacterized protein</fullName>
    </submittedName>
</protein>
<sequence>MVCEEDFVYMNDDEFNKTNVQFKSGKSLLFALPSLVDGCPDLGRIHVWVTRRVGRTDQTKKMGSAEICLTGSFENLLVAAAHQQSDAGPVSKFIKYVLTYLV</sequence>
<organism evidence="1 2">
    <name type="scientific">Nesidiocoris tenuis</name>
    <dbReference type="NCBI Taxonomy" id="355587"/>
    <lineage>
        <taxon>Eukaryota</taxon>
        <taxon>Metazoa</taxon>
        <taxon>Ecdysozoa</taxon>
        <taxon>Arthropoda</taxon>
        <taxon>Hexapoda</taxon>
        <taxon>Insecta</taxon>
        <taxon>Pterygota</taxon>
        <taxon>Neoptera</taxon>
        <taxon>Paraneoptera</taxon>
        <taxon>Hemiptera</taxon>
        <taxon>Heteroptera</taxon>
        <taxon>Panheteroptera</taxon>
        <taxon>Cimicomorpha</taxon>
        <taxon>Miridae</taxon>
        <taxon>Dicyphina</taxon>
        <taxon>Nesidiocoris</taxon>
    </lineage>
</organism>
<reference evidence="1 2" key="1">
    <citation type="submission" date="2020-02" db="EMBL/GenBank/DDBJ databases">
        <authorList>
            <person name="Ferguson B K."/>
        </authorList>
    </citation>
    <scope>NUCLEOTIDE SEQUENCE [LARGE SCALE GENOMIC DNA]</scope>
</reference>
<dbReference type="Proteomes" id="UP000479000">
    <property type="component" value="Unassembled WGS sequence"/>
</dbReference>